<name>A0ABP4XXI1_9ACTN</name>
<protein>
    <submittedName>
        <fullName evidence="2">Uncharacterized protein</fullName>
    </submittedName>
</protein>
<sequence>MFVEVWPLIADDDGMWLVTGRRAWRARGPVTADGTGHTEVERVLSTYGARHAHRAVAPPPSDAAPGPRGHVRPPITSSG</sequence>
<organism evidence="2 3">
    <name type="scientific">Luedemannella flava</name>
    <dbReference type="NCBI Taxonomy" id="349316"/>
    <lineage>
        <taxon>Bacteria</taxon>
        <taxon>Bacillati</taxon>
        <taxon>Actinomycetota</taxon>
        <taxon>Actinomycetes</taxon>
        <taxon>Micromonosporales</taxon>
        <taxon>Micromonosporaceae</taxon>
        <taxon>Luedemannella</taxon>
    </lineage>
</organism>
<keyword evidence="3" id="KW-1185">Reference proteome</keyword>
<evidence type="ECO:0000256" key="1">
    <source>
        <dbReference type="SAM" id="MobiDB-lite"/>
    </source>
</evidence>
<evidence type="ECO:0000313" key="3">
    <source>
        <dbReference type="Proteomes" id="UP001500218"/>
    </source>
</evidence>
<gene>
    <name evidence="2" type="ORF">GCM10009682_15820</name>
</gene>
<dbReference type="EMBL" id="BAAALT010000038">
    <property type="protein sequence ID" value="GAA1794920.1"/>
    <property type="molecule type" value="Genomic_DNA"/>
</dbReference>
<accession>A0ABP4XXI1</accession>
<reference evidence="3" key="1">
    <citation type="journal article" date="2019" name="Int. J. Syst. Evol. Microbiol.">
        <title>The Global Catalogue of Microorganisms (GCM) 10K type strain sequencing project: providing services to taxonomists for standard genome sequencing and annotation.</title>
        <authorList>
            <consortium name="The Broad Institute Genomics Platform"/>
            <consortium name="The Broad Institute Genome Sequencing Center for Infectious Disease"/>
            <person name="Wu L."/>
            <person name="Ma J."/>
        </authorList>
    </citation>
    <scope>NUCLEOTIDE SEQUENCE [LARGE SCALE GENOMIC DNA]</scope>
    <source>
        <strain evidence="3">JCM 13250</strain>
    </source>
</reference>
<dbReference type="Proteomes" id="UP001500218">
    <property type="component" value="Unassembled WGS sequence"/>
</dbReference>
<proteinExistence type="predicted"/>
<comment type="caution">
    <text evidence="2">The sequence shown here is derived from an EMBL/GenBank/DDBJ whole genome shotgun (WGS) entry which is preliminary data.</text>
</comment>
<evidence type="ECO:0000313" key="2">
    <source>
        <dbReference type="EMBL" id="GAA1794920.1"/>
    </source>
</evidence>
<feature type="region of interest" description="Disordered" evidence="1">
    <location>
        <begin position="51"/>
        <end position="79"/>
    </location>
</feature>